<dbReference type="InterPro" id="IPR036881">
    <property type="entry name" value="Glyco_hydro_3_C_sf"/>
</dbReference>
<dbReference type="GO" id="GO:0008422">
    <property type="term" value="F:beta-glucosidase activity"/>
    <property type="evidence" value="ECO:0007669"/>
    <property type="project" value="UniProtKB-EC"/>
</dbReference>
<dbReference type="PRINTS" id="PR00133">
    <property type="entry name" value="GLHYDRLASE3"/>
</dbReference>
<dbReference type="Gene3D" id="3.40.50.1700">
    <property type="entry name" value="Glycoside hydrolase family 3 C-terminal domain"/>
    <property type="match status" value="1"/>
</dbReference>
<dbReference type="FunFam" id="3.20.20.300:FF:000002">
    <property type="entry name" value="Probable beta-glucosidase"/>
    <property type="match status" value="1"/>
</dbReference>
<proteinExistence type="inferred from homology"/>
<dbReference type="SUPFAM" id="SSF51445">
    <property type="entry name" value="(Trans)glycosidases"/>
    <property type="match status" value="1"/>
</dbReference>
<dbReference type="InterPro" id="IPR002772">
    <property type="entry name" value="Glyco_hydro_3_C"/>
</dbReference>
<keyword evidence="7 12" id="KW-0378">Hydrolase</keyword>
<dbReference type="PROSITE" id="PS00775">
    <property type="entry name" value="GLYCOSYL_HYDROL_F3"/>
    <property type="match status" value="1"/>
</dbReference>
<dbReference type="Proteomes" id="UP001211907">
    <property type="component" value="Unassembled WGS sequence"/>
</dbReference>
<keyword evidence="8 12" id="KW-0119">Carbohydrate metabolism</keyword>
<dbReference type="AlphaFoldDB" id="A0AAD5SMV5"/>
<dbReference type="InterPro" id="IPR036962">
    <property type="entry name" value="Glyco_hydro_3_N_sf"/>
</dbReference>
<feature type="domain" description="Glycoside hydrolase family 3 N-terminal" evidence="13">
    <location>
        <begin position="58"/>
        <end position="302"/>
    </location>
</feature>
<evidence type="ECO:0000259" key="13">
    <source>
        <dbReference type="Pfam" id="PF00933"/>
    </source>
</evidence>
<dbReference type="InterPro" id="IPR050288">
    <property type="entry name" value="Cellulose_deg_GH3"/>
</dbReference>
<feature type="non-terminal residue" evidence="15">
    <location>
        <position position="533"/>
    </location>
</feature>
<reference evidence="15" key="1">
    <citation type="submission" date="2020-05" db="EMBL/GenBank/DDBJ databases">
        <title>Phylogenomic resolution of chytrid fungi.</title>
        <authorList>
            <person name="Stajich J.E."/>
            <person name="Amses K."/>
            <person name="Simmons R."/>
            <person name="Seto K."/>
            <person name="Myers J."/>
            <person name="Bonds A."/>
            <person name="Quandt C.A."/>
            <person name="Barry K."/>
            <person name="Liu P."/>
            <person name="Grigoriev I."/>
            <person name="Longcore J.E."/>
            <person name="James T.Y."/>
        </authorList>
    </citation>
    <scope>NUCLEOTIDE SEQUENCE</scope>
    <source>
        <strain evidence="15">JEL0513</strain>
    </source>
</reference>
<evidence type="ECO:0000256" key="8">
    <source>
        <dbReference type="ARBA" id="ARBA00023277"/>
    </source>
</evidence>
<dbReference type="Gene3D" id="3.20.20.300">
    <property type="entry name" value="Glycoside hydrolase, family 3, N-terminal domain"/>
    <property type="match status" value="1"/>
</dbReference>
<organism evidence="15 16">
    <name type="scientific">Physocladia obscura</name>
    <dbReference type="NCBI Taxonomy" id="109957"/>
    <lineage>
        <taxon>Eukaryota</taxon>
        <taxon>Fungi</taxon>
        <taxon>Fungi incertae sedis</taxon>
        <taxon>Chytridiomycota</taxon>
        <taxon>Chytridiomycota incertae sedis</taxon>
        <taxon>Chytridiomycetes</taxon>
        <taxon>Chytridiales</taxon>
        <taxon>Chytriomycetaceae</taxon>
        <taxon>Physocladia</taxon>
    </lineage>
</organism>
<dbReference type="GO" id="GO:0009251">
    <property type="term" value="P:glucan catabolic process"/>
    <property type="evidence" value="ECO:0007669"/>
    <property type="project" value="TreeGrafter"/>
</dbReference>
<comment type="subcellular location">
    <subcellularLocation>
        <location evidence="2">Secreted</location>
    </subcellularLocation>
</comment>
<feature type="domain" description="Glycoside hydrolase family 3 C-terminal" evidence="14">
    <location>
        <begin position="343"/>
        <end position="533"/>
    </location>
</feature>
<comment type="similarity">
    <text evidence="4 12">Belongs to the glycosyl hydrolase 3 family.</text>
</comment>
<dbReference type="GO" id="GO:0005576">
    <property type="term" value="C:extracellular region"/>
    <property type="evidence" value="ECO:0007669"/>
    <property type="project" value="UniProtKB-SubCell"/>
</dbReference>
<evidence type="ECO:0000256" key="6">
    <source>
        <dbReference type="ARBA" id="ARBA00022729"/>
    </source>
</evidence>
<evidence type="ECO:0000256" key="1">
    <source>
        <dbReference type="ARBA" id="ARBA00000448"/>
    </source>
</evidence>
<dbReference type="EC" id="3.2.1.21" evidence="12"/>
<evidence type="ECO:0000313" key="15">
    <source>
        <dbReference type="EMBL" id="KAJ3085885.1"/>
    </source>
</evidence>
<dbReference type="InterPro" id="IPR017853">
    <property type="entry name" value="GH"/>
</dbReference>
<dbReference type="Pfam" id="PF00933">
    <property type="entry name" value="Glyco_hydro_3"/>
    <property type="match status" value="1"/>
</dbReference>
<name>A0AAD5SMV5_9FUNG</name>
<keyword evidence="16" id="KW-1185">Reference proteome</keyword>
<dbReference type="PANTHER" id="PTHR42715:SF12">
    <property type="entry name" value="BETA-GLUCOSIDASE G-RELATED"/>
    <property type="match status" value="1"/>
</dbReference>
<evidence type="ECO:0000256" key="9">
    <source>
        <dbReference type="ARBA" id="ARBA00023295"/>
    </source>
</evidence>
<protein>
    <recommendedName>
        <fullName evidence="12">beta-glucosidase</fullName>
        <ecNumber evidence="12">3.2.1.21</ecNumber>
    </recommendedName>
</protein>
<comment type="catalytic activity">
    <reaction evidence="1 12">
        <text>Hydrolysis of terminal, non-reducing beta-D-glucosyl residues with release of beta-D-glucose.</text>
        <dbReference type="EC" id="3.2.1.21"/>
    </reaction>
</comment>
<gene>
    <name evidence="15" type="ORF">HK100_008901</name>
</gene>
<comment type="pathway">
    <text evidence="3 12">Glycan metabolism; cellulose degradation.</text>
</comment>
<evidence type="ECO:0000259" key="14">
    <source>
        <dbReference type="Pfam" id="PF01915"/>
    </source>
</evidence>
<keyword evidence="6" id="KW-0732">Signal</keyword>
<evidence type="ECO:0000313" key="16">
    <source>
        <dbReference type="Proteomes" id="UP001211907"/>
    </source>
</evidence>
<keyword evidence="10 12" id="KW-0624">Polysaccharide degradation</keyword>
<evidence type="ECO:0000256" key="4">
    <source>
        <dbReference type="ARBA" id="ARBA00005336"/>
    </source>
</evidence>
<comment type="function">
    <text evidence="11">Beta-glucosidases are one of a number of cellulolytic enzymes involved in the degradation of cellulosic biomass. Catalyzes the last step releasing glucose from the inhibitory cellobiose.</text>
</comment>
<dbReference type="PANTHER" id="PTHR42715">
    <property type="entry name" value="BETA-GLUCOSIDASE"/>
    <property type="match status" value="1"/>
</dbReference>
<evidence type="ECO:0000256" key="11">
    <source>
        <dbReference type="ARBA" id="ARBA00024983"/>
    </source>
</evidence>
<evidence type="ECO:0000256" key="5">
    <source>
        <dbReference type="ARBA" id="ARBA00022525"/>
    </source>
</evidence>
<evidence type="ECO:0000256" key="12">
    <source>
        <dbReference type="RuleBase" id="RU361161"/>
    </source>
</evidence>
<comment type="caution">
    <text evidence="15">The sequence shown here is derived from an EMBL/GenBank/DDBJ whole genome shotgun (WGS) entry which is preliminary data.</text>
</comment>
<evidence type="ECO:0000256" key="7">
    <source>
        <dbReference type="ARBA" id="ARBA00022801"/>
    </source>
</evidence>
<keyword evidence="9 12" id="KW-0326">Glycosidase</keyword>
<dbReference type="SUPFAM" id="SSF52279">
    <property type="entry name" value="Beta-D-glucan exohydrolase, C-terminal domain"/>
    <property type="match status" value="1"/>
</dbReference>
<dbReference type="InterPro" id="IPR001764">
    <property type="entry name" value="Glyco_hydro_3_N"/>
</dbReference>
<evidence type="ECO:0000256" key="10">
    <source>
        <dbReference type="ARBA" id="ARBA00023326"/>
    </source>
</evidence>
<sequence length="533" mass="57269">MPTQISWEEAHTQAMKILATLSVEEKVKLVSGKRWPLSQDVVGFIDANNAVPEFKGLVIQDAPTGIRFALGTSAFSSSINVASTWDKELMLKHGMAIGEEAHGKGVNIWLGPCVNMARSPLGGRIWEAQGADPYLSGVSAALQIKGVQSNGVISTVKHFILNDQEFMRTKQNSIIDDRTLREIYMKPFQMAVDADVGAIMTSYNKVLGEWAGQSKFVITELLKTEIGFKGIVMTDWWAVNQETSKGDVSLIANSGLDMVMPGDESYADLRSVWGNGRLVGLVESGKVPLDRLNDMVTRVLTVWIKAGQNDGKFPERDLGASRKRNVQSNHKSVIREVGAASSVLLKNDGSLPLGKTIRSIAVIGTDAAPPANGVYGDASKKQGEFFSDHGCVDGTVAQGWGSGTTHFPYIIAPVDGIKVCTEANDIQLIASLTNSVEEGKIAAKNADIAIVFVYANAGEGYIEYGETIEGDRTSLNLWSGGNELVLAVANVKKTVVVIHAPGAVNLPWRNHENVVGIIFAGFPGQETGNSIAD</sequence>
<accession>A0AAD5SMV5</accession>
<dbReference type="Pfam" id="PF01915">
    <property type="entry name" value="Glyco_hydro_3_C"/>
    <property type="match status" value="1"/>
</dbReference>
<dbReference type="EMBL" id="JADGJH010004424">
    <property type="protein sequence ID" value="KAJ3085885.1"/>
    <property type="molecule type" value="Genomic_DNA"/>
</dbReference>
<evidence type="ECO:0000256" key="3">
    <source>
        <dbReference type="ARBA" id="ARBA00004987"/>
    </source>
</evidence>
<dbReference type="InterPro" id="IPR019800">
    <property type="entry name" value="Glyco_hydro_3_AS"/>
</dbReference>
<evidence type="ECO:0000256" key="2">
    <source>
        <dbReference type="ARBA" id="ARBA00004613"/>
    </source>
</evidence>
<keyword evidence="5" id="KW-0964">Secreted</keyword>